<protein>
    <submittedName>
        <fullName evidence="2">Uncharacterized protein</fullName>
    </submittedName>
</protein>
<dbReference type="EMBL" id="MZNU01000097">
    <property type="protein sequence ID" value="OWP04640.1"/>
    <property type="molecule type" value="Genomic_DNA"/>
</dbReference>
<organism evidence="2 3">
    <name type="scientific">Diplocarpon coronariae</name>
    <dbReference type="NCBI Taxonomy" id="2795749"/>
    <lineage>
        <taxon>Eukaryota</taxon>
        <taxon>Fungi</taxon>
        <taxon>Dikarya</taxon>
        <taxon>Ascomycota</taxon>
        <taxon>Pezizomycotina</taxon>
        <taxon>Leotiomycetes</taxon>
        <taxon>Helotiales</taxon>
        <taxon>Drepanopezizaceae</taxon>
        <taxon>Diplocarpon</taxon>
    </lineage>
</organism>
<proteinExistence type="predicted"/>
<evidence type="ECO:0000313" key="2">
    <source>
        <dbReference type="EMBL" id="OWP04640.1"/>
    </source>
</evidence>
<dbReference type="AlphaFoldDB" id="A0A218ZAM9"/>
<evidence type="ECO:0000313" key="3">
    <source>
        <dbReference type="Proteomes" id="UP000242519"/>
    </source>
</evidence>
<feature type="region of interest" description="Disordered" evidence="1">
    <location>
        <begin position="139"/>
        <end position="160"/>
    </location>
</feature>
<keyword evidence="3" id="KW-1185">Reference proteome</keyword>
<evidence type="ECO:0000256" key="1">
    <source>
        <dbReference type="SAM" id="MobiDB-lite"/>
    </source>
</evidence>
<accession>A0A218ZAM9</accession>
<sequence>MPPPLPLELSSSARLTGPTVSTPDLEPTTSIDLFTFSLRPPSRRCTVSAQHGSRFHGRRGRSGPDALFGANFGDWILEDSKAPRDIVWRGDPYCTWTIRIAALAWYAMEADVNSRRPMGPVWRTTLSASPLGMRPVAATPAPVAAAADQSVEEGESEAPD</sequence>
<dbReference type="InParanoid" id="A0A218ZAM9"/>
<gene>
    <name evidence="2" type="ORF">B2J93_4454</name>
</gene>
<dbReference type="Proteomes" id="UP000242519">
    <property type="component" value="Unassembled WGS sequence"/>
</dbReference>
<reference evidence="2 3" key="1">
    <citation type="submission" date="2017-04" db="EMBL/GenBank/DDBJ databases">
        <title>Draft genome sequence of Marssonina coronaria NL1: causal agent of apple blotch.</title>
        <authorList>
            <person name="Cheng Q."/>
        </authorList>
    </citation>
    <scope>NUCLEOTIDE SEQUENCE [LARGE SCALE GENOMIC DNA]</scope>
    <source>
        <strain evidence="2 3">NL1</strain>
    </source>
</reference>
<comment type="caution">
    <text evidence="2">The sequence shown here is derived from an EMBL/GenBank/DDBJ whole genome shotgun (WGS) entry which is preliminary data.</text>
</comment>
<feature type="compositionally biased region" description="Acidic residues" evidence="1">
    <location>
        <begin position="150"/>
        <end position="160"/>
    </location>
</feature>
<name>A0A218ZAM9_9HELO</name>
<feature type="region of interest" description="Disordered" evidence="1">
    <location>
        <begin position="1"/>
        <end position="23"/>
    </location>
</feature>